<protein>
    <submittedName>
        <fullName evidence="2">Uncharacterized protein</fullName>
    </submittedName>
</protein>
<proteinExistence type="predicted"/>
<sequence>MLSAIILGFLVVGLLAPLANFALAQIGGENLNSCCKISAKFSAFHKSKGTPPVAVVDYPIVWDHQKICIVGEEGGSCVIDGETYTLENAGDLKEDGTNEIYTCGGTDAGTVAIEGWGLVCLLNTVYNVTNWVFYLMMIAVVIIFVAAGAKYMMSSGDTEKTKSAKNMIIFGIVGLIVALVAKLIPSVVKLVVGM</sequence>
<accession>A0A2M7DE55</accession>
<feature type="transmembrane region" description="Helical" evidence="1">
    <location>
        <begin position="131"/>
        <end position="152"/>
    </location>
</feature>
<keyword evidence="1" id="KW-0472">Membrane</keyword>
<keyword evidence="1" id="KW-0812">Transmembrane</keyword>
<dbReference type="Pfam" id="PF18895">
    <property type="entry name" value="T4SS_pilin"/>
    <property type="match status" value="1"/>
</dbReference>
<dbReference type="Proteomes" id="UP000229030">
    <property type="component" value="Unassembled WGS sequence"/>
</dbReference>
<evidence type="ECO:0000313" key="3">
    <source>
        <dbReference type="Proteomes" id="UP000229030"/>
    </source>
</evidence>
<evidence type="ECO:0000256" key="1">
    <source>
        <dbReference type="SAM" id="Phobius"/>
    </source>
</evidence>
<evidence type="ECO:0000313" key="2">
    <source>
        <dbReference type="EMBL" id="PIV47154.1"/>
    </source>
</evidence>
<dbReference type="EMBL" id="PETV01000044">
    <property type="protein sequence ID" value="PIV47154.1"/>
    <property type="molecule type" value="Genomic_DNA"/>
</dbReference>
<comment type="caution">
    <text evidence="2">The sequence shown here is derived from an EMBL/GenBank/DDBJ whole genome shotgun (WGS) entry which is preliminary data.</text>
</comment>
<dbReference type="InterPro" id="IPR043993">
    <property type="entry name" value="T4SS_pilin"/>
</dbReference>
<name>A0A2M7DE55_9BACT</name>
<gene>
    <name evidence="2" type="ORF">COS21_01450</name>
</gene>
<reference evidence="3" key="1">
    <citation type="submission" date="2017-09" db="EMBL/GenBank/DDBJ databases">
        <title>Depth-based differentiation of microbial function through sediment-hosted aquifers and enrichment of novel symbionts in the deep terrestrial subsurface.</title>
        <authorList>
            <person name="Probst A.J."/>
            <person name="Ladd B."/>
            <person name="Jarett J.K."/>
            <person name="Geller-Mcgrath D.E."/>
            <person name="Sieber C.M.K."/>
            <person name="Emerson J.B."/>
            <person name="Anantharaman K."/>
            <person name="Thomas B.C."/>
            <person name="Malmstrom R."/>
            <person name="Stieglmeier M."/>
            <person name="Klingl A."/>
            <person name="Woyke T."/>
            <person name="Ryan C.M."/>
            <person name="Banfield J.F."/>
        </authorList>
    </citation>
    <scope>NUCLEOTIDE SEQUENCE [LARGE SCALE GENOMIC DNA]</scope>
</reference>
<keyword evidence="1" id="KW-1133">Transmembrane helix</keyword>
<dbReference type="AlphaFoldDB" id="A0A2M7DE55"/>
<feature type="transmembrane region" description="Helical" evidence="1">
    <location>
        <begin position="164"/>
        <end position="184"/>
    </location>
</feature>
<organism evidence="2 3">
    <name type="scientific">bacterium (Candidatus Gribaldobacteria) CG02_land_8_20_14_3_00_41_15</name>
    <dbReference type="NCBI Taxonomy" id="2014270"/>
    <lineage>
        <taxon>Bacteria</taxon>
        <taxon>Candidatus Gribaldobacteria</taxon>
    </lineage>
</organism>